<dbReference type="PANTHER" id="PTHR30333">
    <property type="entry name" value="CYTOCHROME C-TYPE PROTEIN"/>
    <property type="match status" value="1"/>
</dbReference>
<evidence type="ECO:0000256" key="6">
    <source>
        <dbReference type="ARBA" id="ARBA00022692"/>
    </source>
</evidence>
<dbReference type="PANTHER" id="PTHR30333:SF1">
    <property type="entry name" value="CYTOCHROME C-TYPE PROTEIN NAPC"/>
    <property type="match status" value="1"/>
</dbReference>
<comment type="caution">
    <text evidence="13">The sequence shown here is derived from an EMBL/GenBank/DDBJ whole genome shotgun (WGS) entry which is preliminary data.</text>
</comment>
<evidence type="ECO:0000313" key="14">
    <source>
        <dbReference type="Proteomes" id="UP000732377"/>
    </source>
</evidence>
<keyword evidence="3" id="KW-0813">Transport</keyword>
<keyword evidence="8" id="KW-0249">Electron transport</keyword>
<comment type="subcellular location">
    <subcellularLocation>
        <location evidence="1">Cell membrane</location>
    </subcellularLocation>
</comment>
<dbReference type="GO" id="GO:0005886">
    <property type="term" value="C:plasma membrane"/>
    <property type="evidence" value="ECO:0007669"/>
    <property type="project" value="UniProtKB-SubCell"/>
</dbReference>
<protein>
    <recommendedName>
        <fullName evidence="12">NapC/NirT cytochrome c N-terminal domain-containing protein</fullName>
    </recommendedName>
</protein>
<evidence type="ECO:0000256" key="4">
    <source>
        <dbReference type="ARBA" id="ARBA00022475"/>
    </source>
</evidence>
<dbReference type="RefSeq" id="WP_273377435.1">
    <property type="nucleotide sequence ID" value="NZ_PIUK01000002.1"/>
</dbReference>
<dbReference type="EMBL" id="PIUK01000002">
    <property type="protein sequence ID" value="MBY6274683.1"/>
    <property type="molecule type" value="Genomic_DNA"/>
</dbReference>
<evidence type="ECO:0000256" key="2">
    <source>
        <dbReference type="ARBA" id="ARBA00007395"/>
    </source>
</evidence>
<accession>A0A953I5K5</accession>
<dbReference type="Gene3D" id="1.10.3820.10">
    <property type="entry name" value="Di-heme elbow motif domain"/>
    <property type="match status" value="1"/>
</dbReference>
<feature type="domain" description="NapC/NirT cytochrome c N-terminal" evidence="12">
    <location>
        <begin position="5"/>
        <end position="150"/>
    </location>
</feature>
<evidence type="ECO:0000259" key="12">
    <source>
        <dbReference type="Pfam" id="PF03264"/>
    </source>
</evidence>
<evidence type="ECO:0000256" key="7">
    <source>
        <dbReference type="ARBA" id="ARBA00022723"/>
    </source>
</evidence>
<dbReference type="GO" id="GO:0009061">
    <property type="term" value="P:anaerobic respiration"/>
    <property type="evidence" value="ECO:0007669"/>
    <property type="project" value="TreeGrafter"/>
</dbReference>
<dbReference type="AlphaFoldDB" id="A0A953I5K5"/>
<dbReference type="InterPro" id="IPR005126">
    <property type="entry name" value="NapC/NirT_cyt_c_N"/>
</dbReference>
<reference evidence="13" key="1">
    <citation type="submission" date="2017-11" db="EMBL/GenBank/DDBJ databases">
        <title>Three new genomes from thermophilic consortium.</title>
        <authorList>
            <person name="Quaggio R."/>
            <person name="Amgarten D."/>
            <person name="Setubal J.C."/>
        </authorList>
    </citation>
    <scope>NUCLEOTIDE SEQUENCE</scope>
    <source>
        <strain evidence="13">ZCTH01-B2</strain>
    </source>
</reference>
<dbReference type="GO" id="GO:0009055">
    <property type="term" value="F:electron transfer activity"/>
    <property type="evidence" value="ECO:0007669"/>
    <property type="project" value="TreeGrafter"/>
</dbReference>
<dbReference type="InterPro" id="IPR038266">
    <property type="entry name" value="NapC/NirT_cytc_sf"/>
</dbReference>
<keyword evidence="9" id="KW-1133">Transmembrane helix</keyword>
<evidence type="ECO:0000256" key="5">
    <source>
        <dbReference type="ARBA" id="ARBA00022617"/>
    </source>
</evidence>
<evidence type="ECO:0000256" key="9">
    <source>
        <dbReference type="ARBA" id="ARBA00022989"/>
    </source>
</evidence>
<keyword evidence="6" id="KW-0812">Transmembrane</keyword>
<name>A0A953I5K5_SYMTR</name>
<evidence type="ECO:0000256" key="11">
    <source>
        <dbReference type="ARBA" id="ARBA00023136"/>
    </source>
</evidence>
<dbReference type="InterPro" id="IPR036280">
    <property type="entry name" value="Multihaem_cyt_sf"/>
</dbReference>
<proteinExistence type="inferred from homology"/>
<evidence type="ECO:0000256" key="10">
    <source>
        <dbReference type="ARBA" id="ARBA00023004"/>
    </source>
</evidence>
<comment type="similarity">
    <text evidence="2">Belongs to the NapC/NirT/NrfH family.</text>
</comment>
<keyword evidence="7" id="KW-0479">Metal-binding</keyword>
<dbReference type="Pfam" id="PF03264">
    <property type="entry name" value="Cytochrom_NNT"/>
    <property type="match status" value="1"/>
</dbReference>
<gene>
    <name evidence="13" type="ORF">CWE10_00470</name>
</gene>
<keyword evidence="5" id="KW-0349">Heme</keyword>
<sequence>MRNRWGKGALIALGALGGAFLILAFALQVPAIGHTIGSPTACGTCHVMTDQVLSLERGMHRELACVECHIPSGFFAKPIEEIKAASRHAAVFLTNSTPDVITATDSSRDIIQARCIECHAAFLRETSLVHHPTDGLKCFECHRDTTHGLPLRN</sequence>
<evidence type="ECO:0000256" key="1">
    <source>
        <dbReference type="ARBA" id="ARBA00004236"/>
    </source>
</evidence>
<keyword evidence="4" id="KW-1003">Cell membrane</keyword>
<organism evidence="13 14">
    <name type="scientific">Symbiobacterium thermophilum</name>
    <dbReference type="NCBI Taxonomy" id="2734"/>
    <lineage>
        <taxon>Bacteria</taxon>
        <taxon>Bacillati</taxon>
        <taxon>Bacillota</taxon>
        <taxon>Clostridia</taxon>
        <taxon>Eubacteriales</taxon>
        <taxon>Symbiobacteriaceae</taxon>
        <taxon>Symbiobacterium</taxon>
    </lineage>
</organism>
<evidence type="ECO:0000256" key="8">
    <source>
        <dbReference type="ARBA" id="ARBA00022982"/>
    </source>
</evidence>
<evidence type="ECO:0000256" key="3">
    <source>
        <dbReference type="ARBA" id="ARBA00022448"/>
    </source>
</evidence>
<dbReference type="InterPro" id="IPR051174">
    <property type="entry name" value="Cytochrome_c-type_ET"/>
</dbReference>
<dbReference type="GO" id="GO:0046872">
    <property type="term" value="F:metal ion binding"/>
    <property type="evidence" value="ECO:0007669"/>
    <property type="project" value="UniProtKB-KW"/>
</dbReference>
<dbReference type="SUPFAM" id="SSF48695">
    <property type="entry name" value="Multiheme cytochromes"/>
    <property type="match status" value="1"/>
</dbReference>
<keyword evidence="10" id="KW-0408">Iron</keyword>
<evidence type="ECO:0000313" key="13">
    <source>
        <dbReference type="EMBL" id="MBY6274683.1"/>
    </source>
</evidence>
<keyword evidence="11" id="KW-0472">Membrane</keyword>
<dbReference type="Proteomes" id="UP000732377">
    <property type="component" value="Unassembled WGS sequence"/>
</dbReference>